<evidence type="ECO:0000313" key="3">
    <source>
        <dbReference type="Proteomes" id="UP000676336"/>
    </source>
</evidence>
<accession>A0A8S3GS00</accession>
<feature type="transmembrane region" description="Helical" evidence="1">
    <location>
        <begin position="20"/>
        <end position="42"/>
    </location>
</feature>
<keyword evidence="1" id="KW-0812">Transmembrane</keyword>
<dbReference type="Proteomes" id="UP000676336">
    <property type="component" value="Unassembled WGS sequence"/>
</dbReference>
<protein>
    <submittedName>
        <fullName evidence="2">Uncharacterized protein</fullName>
    </submittedName>
</protein>
<comment type="caution">
    <text evidence="2">The sequence shown here is derived from an EMBL/GenBank/DDBJ whole genome shotgun (WGS) entry which is preliminary data.</text>
</comment>
<evidence type="ECO:0000313" key="2">
    <source>
        <dbReference type="EMBL" id="CAF5170431.1"/>
    </source>
</evidence>
<name>A0A8S3GS00_9BILA</name>
<evidence type="ECO:0000256" key="1">
    <source>
        <dbReference type="SAM" id="Phobius"/>
    </source>
</evidence>
<keyword evidence="1" id="KW-1133">Transmembrane helix</keyword>
<reference evidence="2" key="1">
    <citation type="submission" date="2021-02" db="EMBL/GenBank/DDBJ databases">
        <authorList>
            <person name="Nowell W R."/>
        </authorList>
    </citation>
    <scope>NUCLEOTIDE SEQUENCE</scope>
</reference>
<keyword evidence="1" id="KW-0472">Membrane</keyword>
<gene>
    <name evidence="2" type="ORF">SMN809_LOCUS65452</name>
</gene>
<sequence>DDDDDDHEHFLARFWEKLTVFLAFATCFSMEMTSLVLAAQEVKQSNVPRRQGKAIYVYVFASRPIALLTICAITIWYLKMRFCG</sequence>
<organism evidence="2 3">
    <name type="scientific">Rotaria magnacalcarata</name>
    <dbReference type="NCBI Taxonomy" id="392030"/>
    <lineage>
        <taxon>Eukaryota</taxon>
        <taxon>Metazoa</taxon>
        <taxon>Spiralia</taxon>
        <taxon>Gnathifera</taxon>
        <taxon>Rotifera</taxon>
        <taxon>Eurotatoria</taxon>
        <taxon>Bdelloidea</taxon>
        <taxon>Philodinida</taxon>
        <taxon>Philodinidae</taxon>
        <taxon>Rotaria</taxon>
    </lineage>
</organism>
<dbReference type="AlphaFoldDB" id="A0A8S3GS00"/>
<feature type="transmembrane region" description="Helical" evidence="1">
    <location>
        <begin position="54"/>
        <end position="78"/>
    </location>
</feature>
<dbReference type="EMBL" id="CAJOBI010310663">
    <property type="protein sequence ID" value="CAF5170431.1"/>
    <property type="molecule type" value="Genomic_DNA"/>
</dbReference>
<feature type="non-terminal residue" evidence="2">
    <location>
        <position position="1"/>
    </location>
</feature>
<proteinExistence type="predicted"/>